<feature type="chain" id="PRO_5017455671" evidence="3">
    <location>
        <begin position="18"/>
        <end position="458"/>
    </location>
</feature>
<dbReference type="GO" id="GO:0052757">
    <property type="term" value="F:chondroitin hydrolase activity"/>
    <property type="evidence" value="ECO:0007669"/>
    <property type="project" value="TreeGrafter"/>
</dbReference>
<gene>
    <name evidence="4" type="ORF">PHISCL_02297</name>
</gene>
<accession>A0A3A3A0Z1</accession>
<dbReference type="InterPro" id="IPR012341">
    <property type="entry name" value="6hp_glycosidase-like_sf"/>
</dbReference>
<dbReference type="AlphaFoldDB" id="A0A3A3A0Z1"/>
<dbReference type="EMBL" id="MVGC01000050">
    <property type="protein sequence ID" value="RJE25334.1"/>
    <property type="molecule type" value="Genomic_DNA"/>
</dbReference>
<dbReference type="InterPro" id="IPR052369">
    <property type="entry name" value="UG_Glycosaminoglycan_Hydrolase"/>
</dbReference>
<keyword evidence="5" id="KW-1185">Reference proteome</keyword>
<dbReference type="GO" id="GO:0000272">
    <property type="term" value="P:polysaccharide catabolic process"/>
    <property type="evidence" value="ECO:0007669"/>
    <property type="project" value="TreeGrafter"/>
</dbReference>
<name>A0A3A3A0Z1_9EURO</name>
<evidence type="ECO:0000313" key="5">
    <source>
        <dbReference type="Proteomes" id="UP000266188"/>
    </source>
</evidence>
<dbReference type="Gene3D" id="1.50.10.10">
    <property type="match status" value="1"/>
</dbReference>
<comment type="similarity">
    <text evidence="2">Belongs to the glycosyl hydrolase 88 family.</text>
</comment>
<sequence length="458" mass="51324">MKLRILLVSLLSTLGYAFPSSTAVDKASRSPGKSVDLGIPQLFSEDTTAKVWRVALNLLNDLPDKYPEKVPDTGANAGHYALEDVSYWTSGFFPGSVYDLLERAVRFPSHFPANNIDRQEIHDQLLDLAGKWADPLHKQALRTDTHDLGFVIMPALRKDWELNGNQKSLDTIVTAAHSLATRFDPRVNAIRSWDSFENKIMNITDKETNFLIIVDSMCNMDLLFYAGHQTSNQTLIDIATTHSHTVLRDIVRENYSTFHCCNINPQTNELKWKGTAQGYKDWSTWARGQAWAILGFTQTYSWTKDPVFLDAAKGVSDYYIKRLNEAKHSHPYFPLWDFDAPTVDGQLPPRDTSSATAAATGLLKLHQILKGDSPYLKAAVKIISQTIDLSYPGDPASLSMSDGKITVTPPEAKWDALFMNATENNNEFAMTMSNNTGIVYADYYFLEFGNALLEMGFV</sequence>
<dbReference type="PANTHER" id="PTHR36845:SF1">
    <property type="entry name" value="HYDROLASE, PUTATIVE (AFU_ORTHOLOGUE AFUA_7G05090)-RELATED"/>
    <property type="match status" value="1"/>
</dbReference>
<protein>
    <submittedName>
        <fullName evidence="4">Glucuronyl hydrolase</fullName>
    </submittedName>
</protein>
<evidence type="ECO:0000256" key="2">
    <source>
        <dbReference type="ARBA" id="ARBA00038358"/>
    </source>
</evidence>
<organism evidence="4 5">
    <name type="scientific">Aspergillus sclerotialis</name>
    <dbReference type="NCBI Taxonomy" id="2070753"/>
    <lineage>
        <taxon>Eukaryota</taxon>
        <taxon>Fungi</taxon>
        <taxon>Dikarya</taxon>
        <taxon>Ascomycota</taxon>
        <taxon>Pezizomycotina</taxon>
        <taxon>Eurotiomycetes</taxon>
        <taxon>Eurotiomycetidae</taxon>
        <taxon>Eurotiales</taxon>
        <taxon>Aspergillaceae</taxon>
        <taxon>Aspergillus</taxon>
        <taxon>Aspergillus subgen. Polypaecilum</taxon>
    </lineage>
</organism>
<dbReference type="SUPFAM" id="SSF48208">
    <property type="entry name" value="Six-hairpin glycosidases"/>
    <property type="match status" value="1"/>
</dbReference>
<dbReference type="OrthoDB" id="2317065at2759"/>
<keyword evidence="1 4" id="KW-0378">Hydrolase</keyword>
<evidence type="ECO:0000313" key="4">
    <source>
        <dbReference type="EMBL" id="RJE25334.1"/>
    </source>
</evidence>
<dbReference type="InterPro" id="IPR008928">
    <property type="entry name" value="6-hairpin_glycosidase_sf"/>
</dbReference>
<comment type="caution">
    <text evidence="4">The sequence shown here is derived from an EMBL/GenBank/DDBJ whole genome shotgun (WGS) entry which is preliminary data.</text>
</comment>
<feature type="signal peptide" evidence="3">
    <location>
        <begin position="1"/>
        <end position="17"/>
    </location>
</feature>
<dbReference type="Proteomes" id="UP000266188">
    <property type="component" value="Unassembled WGS sequence"/>
</dbReference>
<evidence type="ECO:0000256" key="3">
    <source>
        <dbReference type="SAM" id="SignalP"/>
    </source>
</evidence>
<dbReference type="PANTHER" id="PTHR36845">
    <property type="entry name" value="HYDROLASE, PUTATIVE (AFU_ORTHOLOGUE AFUA_7G05090)-RELATED"/>
    <property type="match status" value="1"/>
</dbReference>
<evidence type="ECO:0000256" key="1">
    <source>
        <dbReference type="ARBA" id="ARBA00022801"/>
    </source>
</evidence>
<keyword evidence="3" id="KW-0732">Signal</keyword>
<proteinExistence type="inferred from homology"/>
<reference evidence="5" key="1">
    <citation type="submission" date="2017-02" db="EMBL/GenBank/DDBJ databases">
        <authorList>
            <person name="Tafer H."/>
            <person name="Lopandic K."/>
        </authorList>
    </citation>
    <scope>NUCLEOTIDE SEQUENCE [LARGE SCALE GENOMIC DNA]</scope>
    <source>
        <strain evidence="5">CBS 366.77</strain>
    </source>
</reference>